<accession>A0A026VVV5</accession>
<dbReference type="AlphaFoldDB" id="A0A026VVV5"/>
<dbReference type="Proteomes" id="UP000053097">
    <property type="component" value="Unassembled WGS sequence"/>
</dbReference>
<reference evidence="1 2" key="1">
    <citation type="journal article" date="2014" name="Curr. Biol.">
        <title>The genome of the clonal raider ant Cerapachys biroi.</title>
        <authorList>
            <person name="Oxley P.R."/>
            <person name="Ji L."/>
            <person name="Fetter-Pruneda I."/>
            <person name="McKenzie S.K."/>
            <person name="Li C."/>
            <person name="Hu H."/>
            <person name="Zhang G."/>
            <person name="Kronauer D.J."/>
        </authorList>
    </citation>
    <scope>NUCLEOTIDE SEQUENCE [LARGE SCALE GENOMIC DNA]</scope>
</reference>
<evidence type="ECO:0000313" key="1">
    <source>
        <dbReference type="EMBL" id="EZA47928.1"/>
    </source>
</evidence>
<protein>
    <submittedName>
        <fullName evidence="1">Uncharacterized protein</fullName>
    </submittedName>
</protein>
<gene>
    <name evidence="1" type="ORF">X777_14499</name>
</gene>
<sequence>MTIAVVTEGRRAGVARDKCLWNSQMRRTSADVGLRRKYQVGISSLEVFPAVQSVLVTLVAAVKMPRLYCPVRLSFLRRSPAWKTAWSSSFFPKGLQIACQLNHNRDSGSQDNLTSGYHGVSSQRLKPKVSAFTYRYRVNVDPDRD</sequence>
<organism evidence="1 2">
    <name type="scientific">Ooceraea biroi</name>
    <name type="common">Clonal raider ant</name>
    <name type="synonym">Cerapachys biroi</name>
    <dbReference type="NCBI Taxonomy" id="2015173"/>
    <lineage>
        <taxon>Eukaryota</taxon>
        <taxon>Metazoa</taxon>
        <taxon>Ecdysozoa</taxon>
        <taxon>Arthropoda</taxon>
        <taxon>Hexapoda</taxon>
        <taxon>Insecta</taxon>
        <taxon>Pterygota</taxon>
        <taxon>Neoptera</taxon>
        <taxon>Endopterygota</taxon>
        <taxon>Hymenoptera</taxon>
        <taxon>Apocrita</taxon>
        <taxon>Aculeata</taxon>
        <taxon>Formicoidea</taxon>
        <taxon>Formicidae</taxon>
        <taxon>Dorylinae</taxon>
        <taxon>Ooceraea</taxon>
    </lineage>
</organism>
<name>A0A026VVV5_OOCBI</name>
<keyword evidence="2" id="KW-1185">Reference proteome</keyword>
<proteinExistence type="predicted"/>
<evidence type="ECO:0000313" key="2">
    <source>
        <dbReference type="Proteomes" id="UP000053097"/>
    </source>
</evidence>
<dbReference type="EMBL" id="KK107746">
    <property type="protein sequence ID" value="EZA47928.1"/>
    <property type="molecule type" value="Genomic_DNA"/>
</dbReference>